<organism evidence="3 5">
    <name type="scientific">Lactobacillus kefiranofaciens</name>
    <dbReference type="NCBI Taxonomy" id="267818"/>
    <lineage>
        <taxon>Bacteria</taxon>
        <taxon>Bacillati</taxon>
        <taxon>Bacillota</taxon>
        <taxon>Bacilli</taxon>
        <taxon>Lactobacillales</taxon>
        <taxon>Lactobacillaceae</taxon>
        <taxon>Lactobacillus</taxon>
    </lineage>
</organism>
<evidence type="ECO:0000313" key="4">
    <source>
        <dbReference type="Proteomes" id="UP000181860"/>
    </source>
</evidence>
<evidence type="ECO:0000313" key="5">
    <source>
        <dbReference type="Proteomes" id="UP001242513"/>
    </source>
</evidence>
<accession>A0AAX3UE70</accession>
<reference evidence="3" key="3">
    <citation type="submission" date="2023-04" db="EMBL/GenBank/DDBJ databases">
        <authorList>
            <person name="Wang Y."/>
        </authorList>
    </citation>
    <scope>NUCLEOTIDE SEQUENCE</scope>
    <source>
        <strain evidence="3">ZW18</strain>
    </source>
</reference>
<keyword evidence="1" id="KW-1133">Transmembrane helix</keyword>
<reference evidence="3" key="2">
    <citation type="journal article" date="2022" name="Food Funct.">
        <title>Lactobacillus kefiranofaciens ZW18 from Kefir enhances the anti-tumor effect of anti-programmed cell death 1 (PD-1) immunotherapy by modulating the gut microbiota.</title>
        <authorList>
            <person name="Zhao J."/>
            <person name="Wang Y."/>
            <person name="Wang J."/>
            <person name="Lv M."/>
            <person name="Zhou C."/>
            <person name="Jia L."/>
            <person name="Geng W."/>
        </authorList>
    </citation>
    <scope>NUCLEOTIDE SEQUENCE</scope>
    <source>
        <strain evidence="3">ZW18</strain>
    </source>
</reference>
<keyword evidence="4" id="KW-1185">Reference proteome</keyword>
<feature type="transmembrane region" description="Helical" evidence="1">
    <location>
        <begin position="20"/>
        <end position="37"/>
    </location>
</feature>
<feature type="transmembrane region" description="Helical" evidence="1">
    <location>
        <begin position="58"/>
        <end position="76"/>
    </location>
</feature>
<evidence type="ECO:0000256" key="1">
    <source>
        <dbReference type="SAM" id="Phobius"/>
    </source>
</evidence>
<evidence type="ECO:0000313" key="2">
    <source>
        <dbReference type="EMBL" id="SDA72518.1"/>
    </source>
</evidence>
<dbReference type="AlphaFoldDB" id="A0AAX3UE70"/>
<dbReference type="EMBL" id="CP123735">
    <property type="protein sequence ID" value="WGO85873.1"/>
    <property type="molecule type" value="Genomic_DNA"/>
</dbReference>
<keyword evidence="1" id="KW-0472">Membrane</keyword>
<protein>
    <submittedName>
        <fullName evidence="3">Uncharacterized protein</fullName>
    </submittedName>
</protein>
<dbReference type="Proteomes" id="UP001242513">
    <property type="component" value="Chromosome"/>
</dbReference>
<gene>
    <name evidence="3" type="ORF">QEJ78_11315</name>
    <name evidence="2" type="ORF">SAMN02983011_02397</name>
</gene>
<proteinExistence type="predicted"/>
<reference evidence="2 4" key="1">
    <citation type="submission" date="2016-10" db="EMBL/GenBank/DDBJ databases">
        <authorList>
            <person name="Varghese N."/>
            <person name="Submissions S."/>
        </authorList>
    </citation>
    <scope>NUCLEOTIDE SEQUENCE [LARGE SCALE GENOMIC DNA]</scope>
    <source>
        <strain evidence="2 4">ATCC 43761</strain>
    </source>
</reference>
<dbReference type="RefSeq" id="WP_013851270.1">
    <property type="nucleotide sequence ID" value="NZ_CP123735.1"/>
</dbReference>
<dbReference type="Proteomes" id="UP000181860">
    <property type="component" value="Unassembled WGS sequence"/>
</dbReference>
<name>A0AAX3UE70_9LACO</name>
<feature type="transmembrane region" description="Helical" evidence="1">
    <location>
        <begin position="96"/>
        <end position="116"/>
    </location>
</feature>
<evidence type="ECO:0000313" key="3">
    <source>
        <dbReference type="EMBL" id="WGO85873.1"/>
    </source>
</evidence>
<dbReference type="EMBL" id="FMXC01000061">
    <property type="protein sequence ID" value="SDA72518.1"/>
    <property type="molecule type" value="Genomic_DNA"/>
</dbReference>
<sequence>MIEELVKTNVLPAFSTVTRYVLSIFAILLLIKAIYFIHGQYKHVPTHITSSSLIKDEIVVVLLVVTTYLTSWGLGVPITQVLGFDPIQDIGAGVQVLNAVFTGTNLTNLLLVMILLGMSKK</sequence>
<keyword evidence="1" id="KW-0812">Transmembrane</keyword>